<evidence type="ECO:0000313" key="3">
    <source>
        <dbReference type="Proteomes" id="UP001241110"/>
    </source>
</evidence>
<dbReference type="AlphaFoldDB" id="A0AAE3QZB7"/>
<feature type="compositionally biased region" description="Polar residues" evidence="1">
    <location>
        <begin position="1"/>
        <end position="26"/>
    </location>
</feature>
<dbReference type="RefSeq" id="WP_313989110.1">
    <property type="nucleotide sequence ID" value="NZ_JASJOS010000025.1"/>
</dbReference>
<dbReference type="EMBL" id="JASJOS010000025">
    <property type="protein sequence ID" value="MDJ1485920.1"/>
    <property type="molecule type" value="Genomic_DNA"/>
</dbReference>
<accession>A0AAE3QZB7</accession>
<protein>
    <submittedName>
        <fullName evidence="2">Uncharacterized protein</fullName>
    </submittedName>
</protein>
<reference evidence="2" key="1">
    <citation type="submission" date="2023-05" db="EMBL/GenBank/DDBJ databases">
        <authorList>
            <person name="Zhang X."/>
        </authorList>
    </citation>
    <scope>NUCLEOTIDE SEQUENCE</scope>
    <source>
        <strain evidence="2">YF14B1</strain>
    </source>
</reference>
<organism evidence="2 3">
    <name type="scientific">Xanthocytophaga flava</name>
    <dbReference type="NCBI Taxonomy" id="3048013"/>
    <lineage>
        <taxon>Bacteria</taxon>
        <taxon>Pseudomonadati</taxon>
        <taxon>Bacteroidota</taxon>
        <taxon>Cytophagia</taxon>
        <taxon>Cytophagales</taxon>
        <taxon>Rhodocytophagaceae</taxon>
        <taxon>Xanthocytophaga</taxon>
    </lineage>
</organism>
<proteinExistence type="predicted"/>
<feature type="region of interest" description="Disordered" evidence="1">
    <location>
        <begin position="1"/>
        <end position="30"/>
    </location>
</feature>
<name>A0AAE3QZB7_9BACT</name>
<evidence type="ECO:0000256" key="1">
    <source>
        <dbReference type="SAM" id="MobiDB-lite"/>
    </source>
</evidence>
<dbReference type="Proteomes" id="UP001241110">
    <property type="component" value="Unassembled WGS sequence"/>
</dbReference>
<sequence>MQTHPNQTHLDQTDLSHIGSDQSNPSAEKKSTGLNIPALALLAAIKQHYLFSAESLAKLGISPRILNEHAYVRSILSQNMDSIFGILAECQSCSEYVQKVLIDQIDIDDIPHGFILESIRQRAEQLLTLEQQNKLAPYKLS</sequence>
<comment type="caution">
    <text evidence="2">The sequence shown here is derived from an EMBL/GenBank/DDBJ whole genome shotgun (WGS) entry which is preliminary data.</text>
</comment>
<evidence type="ECO:0000313" key="2">
    <source>
        <dbReference type="EMBL" id="MDJ1485920.1"/>
    </source>
</evidence>
<gene>
    <name evidence="2" type="ORF">QNI16_35895</name>
</gene>